<dbReference type="Proteomes" id="UP000029725">
    <property type="component" value="Unassembled WGS sequence"/>
</dbReference>
<accession>A0A098VPV1</accession>
<evidence type="ECO:0000256" key="3">
    <source>
        <dbReference type="ARBA" id="ARBA00022833"/>
    </source>
</evidence>
<dbReference type="InterPro" id="IPR036236">
    <property type="entry name" value="Znf_C2H2_sf"/>
</dbReference>
<dbReference type="OrthoDB" id="19329at2759"/>
<keyword evidence="7" id="KW-1185">Reference proteome</keyword>
<evidence type="ECO:0000259" key="5">
    <source>
        <dbReference type="PROSITE" id="PS00028"/>
    </source>
</evidence>
<keyword evidence="2" id="KW-0863">Zinc-finger</keyword>
<dbReference type="PANTHER" id="PTHR13267:SF3">
    <property type="entry name" value="ZINC FINGER PROTEIN 277"/>
    <property type="match status" value="1"/>
</dbReference>
<reference evidence="6 7" key="1">
    <citation type="submission" date="2014-04" db="EMBL/GenBank/DDBJ databases">
        <title>A new species of microsporidia sheds light on the evolution of extreme parasitism.</title>
        <authorList>
            <person name="Haag K.L."/>
            <person name="James T.Y."/>
            <person name="Larsson R."/>
            <person name="Schaer T.M."/>
            <person name="Refardt D."/>
            <person name="Pombert J.-F."/>
            <person name="Ebert D."/>
        </authorList>
    </citation>
    <scope>NUCLEOTIDE SEQUENCE [LARGE SCALE GENOMIC DNA]</scope>
    <source>
        <strain evidence="6 7">UGP3</strain>
        <tissue evidence="6">Spores</tissue>
    </source>
</reference>
<organism evidence="6 7">
    <name type="scientific">Mitosporidium daphniae</name>
    <dbReference type="NCBI Taxonomy" id="1485682"/>
    <lineage>
        <taxon>Eukaryota</taxon>
        <taxon>Fungi</taxon>
        <taxon>Fungi incertae sedis</taxon>
        <taxon>Microsporidia</taxon>
        <taxon>Mitosporidium</taxon>
    </lineage>
</organism>
<dbReference type="VEuPathDB" id="MicrosporidiaDB:DI09_46p30"/>
<evidence type="ECO:0000313" key="7">
    <source>
        <dbReference type="Proteomes" id="UP000029725"/>
    </source>
</evidence>
<feature type="domain" description="C2H2-type" evidence="5">
    <location>
        <begin position="187"/>
        <end position="210"/>
    </location>
</feature>
<keyword evidence="3" id="KW-0862">Zinc</keyword>
<dbReference type="SMART" id="SM00355">
    <property type="entry name" value="ZnF_C2H2"/>
    <property type="match status" value="3"/>
</dbReference>
<sequence length="315" mass="36312">MIVDEVNHAGNQDNAHLVCTPIRCTFEGCRQGLFDSASGFLAHLKNRHKLCVFQAFQVAPFLESYLNYYFTQDNCEIQIRSNFYSKDGITYVGATPENPGQLADALIRFKLEHSLLSCLLKQQKEDLCAPLEHEKCFICNEAAGQSYPEYLAHLDKSHGLVLGKAYNLVFLPEFIAVLRNRLLKNLCCIFCDNCFESVDAVKTHMQGKRHARINPLDTSFDKYYLINYQDDNWHGAVDSDSSWGEWQESDTEKIKCLFDDQDFNDFDDLFEGHLPEIHGLDLKKISRQSLHSFYDLVKIINYLRERVLLGLLLYL</sequence>
<comment type="caution">
    <text evidence="6">The sequence shown here is derived from an EMBL/GenBank/DDBJ whole genome shotgun (WGS) entry which is preliminary data.</text>
</comment>
<protein>
    <recommendedName>
        <fullName evidence="5">C2H2-type domain-containing protein</fullName>
    </recommendedName>
</protein>
<dbReference type="AlphaFoldDB" id="A0A098VPV1"/>
<evidence type="ECO:0000256" key="1">
    <source>
        <dbReference type="ARBA" id="ARBA00022723"/>
    </source>
</evidence>
<dbReference type="RefSeq" id="XP_013237499.1">
    <property type="nucleotide sequence ID" value="XM_013382045.1"/>
</dbReference>
<dbReference type="InterPro" id="IPR040048">
    <property type="entry name" value="ZNF277"/>
</dbReference>
<dbReference type="InterPro" id="IPR013087">
    <property type="entry name" value="Znf_C2H2_type"/>
</dbReference>
<proteinExistence type="inferred from homology"/>
<evidence type="ECO:0000256" key="4">
    <source>
        <dbReference type="ARBA" id="ARBA00034119"/>
    </source>
</evidence>
<keyword evidence="1" id="KW-0479">Metal-binding</keyword>
<evidence type="ECO:0000256" key="2">
    <source>
        <dbReference type="ARBA" id="ARBA00022771"/>
    </source>
</evidence>
<dbReference type="PANTHER" id="PTHR13267">
    <property type="entry name" value="ZINC FINGER PROTEIN 277"/>
    <property type="match status" value="1"/>
</dbReference>
<dbReference type="HOGENOM" id="CLU_883032_0_0_1"/>
<dbReference type="SUPFAM" id="SSF57667">
    <property type="entry name" value="beta-beta-alpha zinc fingers"/>
    <property type="match status" value="2"/>
</dbReference>
<name>A0A098VPV1_9MICR</name>
<dbReference type="GO" id="GO:0008270">
    <property type="term" value="F:zinc ion binding"/>
    <property type="evidence" value="ECO:0007669"/>
    <property type="project" value="UniProtKB-KW"/>
</dbReference>
<dbReference type="GeneID" id="25260055"/>
<dbReference type="PROSITE" id="PS00028">
    <property type="entry name" value="ZINC_FINGER_C2H2_1"/>
    <property type="match status" value="1"/>
</dbReference>
<dbReference type="Pfam" id="PF12756">
    <property type="entry name" value="zf-C2H2_2"/>
    <property type="match status" value="1"/>
</dbReference>
<gene>
    <name evidence="6" type="ORF">DI09_46p30</name>
</gene>
<dbReference type="InterPro" id="IPR041661">
    <property type="entry name" value="ZN622/Rei1/Reh1_Znf-C2H2"/>
</dbReference>
<comment type="similarity">
    <text evidence="4">Belongs to the ZNF277 family.</text>
</comment>
<dbReference type="EMBL" id="JMKJ01000410">
    <property type="protein sequence ID" value="KGG51053.1"/>
    <property type="molecule type" value="Genomic_DNA"/>
</dbReference>
<evidence type="ECO:0000313" key="6">
    <source>
        <dbReference type="EMBL" id="KGG51053.1"/>
    </source>
</evidence>